<gene>
    <name evidence="2" type="ORF">LDG_5802</name>
</gene>
<evidence type="ECO:0000313" key="3">
    <source>
        <dbReference type="Proteomes" id="UP000002770"/>
    </source>
</evidence>
<protein>
    <recommendedName>
        <fullName evidence="1">Putative integrase N-terminal domain-containing protein</fullName>
    </recommendedName>
</protein>
<dbReference type="EMBL" id="JH413804">
    <property type="protein sequence ID" value="EHL32115.1"/>
    <property type="molecule type" value="Genomic_DNA"/>
</dbReference>
<proteinExistence type="predicted"/>
<dbReference type="HOGENOM" id="CLU_1033631_0_0_6"/>
<dbReference type="STRING" id="658187.LDG_5802"/>
<dbReference type="eggNOG" id="COG0582">
    <property type="taxonomic scope" value="Bacteria"/>
</dbReference>
<keyword evidence="3" id="KW-1185">Reference proteome</keyword>
<dbReference type="Pfam" id="PF12834">
    <property type="entry name" value="Phage_int_SAM_2"/>
    <property type="match status" value="1"/>
</dbReference>
<dbReference type="AlphaFoldDB" id="G9EKR3"/>
<evidence type="ECO:0000259" key="1">
    <source>
        <dbReference type="Pfam" id="PF12834"/>
    </source>
</evidence>
<feature type="domain" description="Putative integrase N-terminal" evidence="1">
    <location>
        <begin position="35"/>
        <end position="106"/>
    </location>
</feature>
<sequence length="288" mass="33776">MSRSINTKPKSGQVFLENNIMRKESLRRSANRYLKSDTRGSFKDKQNRAFVIHKMIDDLFMTGETPSSWSFLKIQHIQNLIQLWQGNKVKPATIMDYMTTIRSFLNNIDCPLQGIDNKSLGLGRIYSSKRKKIIPPDIWTNINEPVAQIIMAFQIQFGLTFNEAINIRPDIHIKEHKLLLTREVAFNSEDRKIPIRHESQLVIIQALIQYSKGRQSLVDMHRYNTIRTLWGMALSAYKLPTNKTYRYLYAQQLKKELQPILGNYQTNWLIRDEMGIKSPNTLWLYLNE</sequence>
<dbReference type="InParanoid" id="G9EKR3"/>
<dbReference type="InterPro" id="IPR024457">
    <property type="entry name" value="Putative_integrase_N"/>
</dbReference>
<organism evidence="2 3">
    <name type="scientific">Legionella drancourtii LLAP12</name>
    <dbReference type="NCBI Taxonomy" id="658187"/>
    <lineage>
        <taxon>Bacteria</taxon>
        <taxon>Pseudomonadati</taxon>
        <taxon>Pseudomonadota</taxon>
        <taxon>Gammaproteobacteria</taxon>
        <taxon>Legionellales</taxon>
        <taxon>Legionellaceae</taxon>
        <taxon>Legionella</taxon>
    </lineage>
</organism>
<evidence type="ECO:0000313" key="2">
    <source>
        <dbReference type="EMBL" id="EHL32115.1"/>
    </source>
</evidence>
<accession>G9EKR3</accession>
<reference evidence="2 3" key="1">
    <citation type="journal article" date="2011" name="BMC Genomics">
        <title>Insight into cross-talk between intra-amoebal pathogens.</title>
        <authorList>
            <person name="Gimenez G."/>
            <person name="Bertelli C."/>
            <person name="Moliner C."/>
            <person name="Robert C."/>
            <person name="Raoult D."/>
            <person name="Fournier P.E."/>
            <person name="Greub G."/>
        </authorList>
    </citation>
    <scope>NUCLEOTIDE SEQUENCE [LARGE SCALE GENOMIC DNA]</scope>
    <source>
        <strain evidence="2 3">LLAP12</strain>
    </source>
</reference>
<name>G9EKR3_9GAMM</name>
<dbReference type="Proteomes" id="UP000002770">
    <property type="component" value="Unassembled WGS sequence"/>
</dbReference>